<reference evidence="2 3" key="1">
    <citation type="journal article" date="2016" name="Nat. Commun.">
        <title>Thousands of microbial genomes shed light on interconnected biogeochemical processes in an aquifer system.</title>
        <authorList>
            <person name="Anantharaman K."/>
            <person name="Brown C.T."/>
            <person name="Hug L.A."/>
            <person name="Sharon I."/>
            <person name="Castelle C.J."/>
            <person name="Probst A.J."/>
            <person name="Thomas B.C."/>
            <person name="Singh A."/>
            <person name="Wilkins M.J."/>
            <person name="Karaoz U."/>
            <person name="Brodie E.L."/>
            <person name="Williams K.H."/>
            <person name="Hubbard S.S."/>
            <person name="Banfield J.F."/>
        </authorList>
    </citation>
    <scope>NUCLEOTIDE SEQUENCE [LARGE SCALE GENOMIC DNA]</scope>
</reference>
<dbReference type="AlphaFoldDB" id="A0A1G1YRM7"/>
<evidence type="ECO:0000313" key="3">
    <source>
        <dbReference type="Proteomes" id="UP000176512"/>
    </source>
</evidence>
<dbReference type="GO" id="GO:0030488">
    <property type="term" value="P:tRNA methylation"/>
    <property type="evidence" value="ECO:0007669"/>
    <property type="project" value="TreeGrafter"/>
</dbReference>
<dbReference type="SUPFAM" id="SSF53335">
    <property type="entry name" value="S-adenosyl-L-methionine-dependent methyltransferases"/>
    <property type="match status" value="1"/>
</dbReference>
<feature type="non-terminal residue" evidence="2">
    <location>
        <position position="1"/>
    </location>
</feature>
<proteinExistence type="predicted"/>
<dbReference type="EMBL" id="MHIP01000022">
    <property type="protein sequence ID" value="OGY54939.1"/>
    <property type="molecule type" value="Genomic_DNA"/>
</dbReference>
<dbReference type="GO" id="GO:0016423">
    <property type="term" value="F:tRNA (guanine) methyltransferase activity"/>
    <property type="evidence" value="ECO:0007669"/>
    <property type="project" value="TreeGrafter"/>
</dbReference>
<dbReference type="Pfam" id="PF01170">
    <property type="entry name" value="UPF0020"/>
    <property type="match status" value="1"/>
</dbReference>
<name>A0A1G1YRM7_9BACT</name>
<dbReference type="InterPro" id="IPR000241">
    <property type="entry name" value="RlmKL-like_Mtase"/>
</dbReference>
<dbReference type="Proteomes" id="UP000176512">
    <property type="component" value="Unassembled WGS sequence"/>
</dbReference>
<protein>
    <recommendedName>
        <fullName evidence="1">Ribosomal RNA large subunit methyltransferase K/L-like methyltransferase domain-containing protein</fullName>
    </recommendedName>
</protein>
<evidence type="ECO:0000259" key="1">
    <source>
        <dbReference type="Pfam" id="PF01170"/>
    </source>
</evidence>
<sequence length="372" mass="41063">IKAVLPQARLIEETSSFLILDTQPIDPKIILRQLGGTIKVGQIISQPVKPEIIVEELKKLKLKGKLNFGISFYQSQPTGLGMTVKKQLRSLGISCRLVTSRDKILSSVVVTKNNCHEFLVLGSLPHLSSPSLKGGGGIKGGGGSQERLAKTCAVQEFEEYSQRDYGRPVRDLVSGSMPPKLAKIMINLAQLPASATILDPFCGSGTILQEALLLGYQNVIGSDVSTKAVADTKRNLEWFVNTYQPPAKSYQLIESDVRQLSQKIKSVDAIVTEPYLGPPLKGRETKEQIQENIIILSELYLGAFAEFKKILSADGKVIIIFPAFNLAQETLSLPILEKIKKLGFSQLNQQALVYSRPDQKVWRQIYIFSLEN</sequence>
<feature type="domain" description="Ribosomal RNA large subunit methyltransferase K/L-like methyltransferase" evidence="1">
    <location>
        <begin position="174"/>
        <end position="324"/>
    </location>
</feature>
<dbReference type="Gene3D" id="3.40.50.150">
    <property type="entry name" value="Vaccinia Virus protein VP39"/>
    <property type="match status" value="1"/>
</dbReference>
<dbReference type="CDD" id="cd02440">
    <property type="entry name" value="AdoMet_MTases"/>
    <property type="match status" value="1"/>
</dbReference>
<organism evidence="2 3">
    <name type="scientific">Candidatus Buchananbacteria bacterium RIFCSPLOWO2_01_FULL_46_12</name>
    <dbReference type="NCBI Taxonomy" id="1797546"/>
    <lineage>
        <taxon>Bacteria</taxon>
        <taxon>Candidatus Buchananiibacteriota</taxon>
    </lineage>
</organism>
<dbReference type="InterPro" id="IPR029063">
    <property type="entry name" value="SAM-dependent_MTases_sf"/>
</dbReference>
<accession>A0A1G1YRM7</accession>
<dbReference type="PANTHER" id="PTHR14911:SF13">
    <property type="entry name" value="TRNA (GUANINE(6)-N2)-METHYLTRANSFERASE THUMP3"/>
    <property type="match status" value="1"/>
</dbReference>
<dbReference type="PANTHER" id="PTHR14911">
    <property type="entry name" value="THUMP DOMAIN-CONTAINING"/>
    <property type="match status" value="1"/>
</dbReference>
<gene>
    <name evidence="2" type="ORF">A3A24_03380</name>
</gene>
<evidence type="ECO:0000313" key="2">
    <source>
        <dbReference type="EMBL" id="OGY54939.1"/>
    </source>
</evidence>
<comment type="caution">
    <text evidence="2">The sequence shown here is derived from an EMBL/GenBank/DDBJ whole genome shotgun (WGS) entry which is preliminary data.</text>
</comment>